<dbReference type="InterPro" id="IPR020234">
    <property type="entry name" value="Mite_allergen_group-7"/>
</dbReference>
<dbReference type="Proteomes" id="UP000019118">
    <property type="component" value="Unassembled WGS sequence"/>
</dbReference>
<evidence type="ECO:0008006" key="4">
    <source>
        <dbReference type="Google" id="ProtNLM"/>
    </source>
</evidence>
<dbReference type="EnsemblMetazoa" id="XM_019900569.1">
    <property type="protein sequence ID" value="XP_019756128.1"/>
    <property type="gene ID" value="LOC109534779"/>
</dbReference>
<keyword evidence="1" id="KW-0732">Signal</keyword>
<evidence type="ECO:0000313" key="3">
    <source>
        <dbReference type="Proteomes" id="UP000019118"/>
    </source>
</evidence>
<dbReference type="Gene3D" id="3.15.10.50">
    <property type="match status" value="1"/>
</dbReference>
<dbReference type="Pfam" id="PF16984">
    <property type="entry name" value="Grp7_allergen"/>
    <property type="match status" value="1"/>
</dbReference>
<evidence type="ECO:0000256" key="1">
    <source>
        <dbReference type="SAM" id="SignalP"/>
    </source>
</evidence>
<reference evidence="2" key="2">
    <citation type="submission" date="2024-08" db="UniProtKB">
        <authorList>
            <consortium name="EnsemblMetazoa"/>
        </authorList>
    </citation>
    <scope>IDENTIFICATION</scope>
</reference>
<sequence length="255" mass="27751">MKCLLVAPLLLATALAAGLAGFEPDGVEKLKQELIEQFSAVAQGLPTLASHNSLGSSEALLNDYLDLVLPDINSAISSAGFDPTSLPDEKINIGIGHVNLSQGNLTKLATIERYHNVTVSYDSDSKKVALEFILRWQDLELIYKFKSKVVLISSTGHVVANVEHLKIHLKLAFDLNLAQVEVQSLDFKHTGDIALTFTGVGVLDYIIDAMSNSFTGIFHNLILDMVKKVAMDPVEEIVEAINQILDNALRPTTTE</sequence>
<dbReference type="GeneID" id="109534779"/>
<proteinExistence type="predicted"/>
<dbReference type="AlphaFoldDB" id="A0AAR5P4T3"/>
<dbReference type="KEGG" id="dpa:109534779"/>
<dbReference type="InterPro" id="IPR038602">
    <property type="entry name" value="Mite_allergen_7_sf"/>
</dbReference>
<accession>A0AAR5P4T3</accession>
<feature type="signal peptide" evidence="1">
    <location>
        <begin position="1"/>
        <end position="16"/>
    </location>
</feature>
<reference evidence="3" key="1">
    <citation type="journal article" date="2013" name="Genome Biol.">
        <title>Draft genome of the mountain pine beetle, Dendroctonus ponderosae Hopkins, a major forest pest.</title>
        <authorList>
            <person name="Keeling C.I."/>
            <person name="Yuen M.M."/>
            <person name="Liao N.Y."/>
            <person name="Docking T.R."/>
            <person name="Chan S.K."/>
            <person name="Taylor G.A."/>
            <person name="Palmquist D.L."/>
            <person name="Jackman S.D."/>
            <person name="Nguyen A."/>
            <person name="Li M."/>
            <person name="Henderson H."/>
            <person name="Janes J.K."/>
            <person name="Zhao Y."/>
            <person name="Pandoh P."/>
            <person name="Moore R."/>
            <person name="Sperling F.A."/>
            <person name="Huber D.P."/>
            <person name="Birol I."/>
            <person name="Jones S.J."/>
            <person name="Bohlmann J."/>
        </authorList>
    </citation>
    <scope>NUCLEOTIDE SEQUENCE</scope>
</reference>
<feature type="chain" id="PRO_5043445441" description="Lipid-binding serum glycoprotein N-terminal domain-containing protein" evidence="1">
    <location>
        <begin position="17"/>
        <end position="255"/>
    </location>
</feature>
<evidence type="ECO:0000313" key="2">
    <source>
        <dbReference type="EnsemblMetazoa" id="XP_019756128.1"/>
    </source>
</evidence>
<name>A0AAR5P4T3_DENPD</name>
<protein>
    <recommendedName>
        <fullName evidence="4">Lipid-binding serum glycoprotein N-terminal domain-containing protein</fullName>
    </recommendedName>
</protein>
<organism evidence="2 3">
    <name type="scientific">Dendroctonus ponderosae</name>
    <name type="common">Mountain pine beetle</name>
    <dbReference type="NCBI Taxonomy" id="77166"/>
    <lineage>
        <taxon>Eukaryota</taxon>
        <taxon>Metazoa</taxon>
        <taxon>Ecdysozoa</taxon>
        <taxon>Arthropoda</taxon>
        <taxon>Hexapoda</taxon>
        <taxon>Insecta</taxon>
        <taxon>Pterygota</taxon>
        <taxon>Neoptera</taxon>
        <taxon>Endopterygota</taxon>
        <taxon>Coleoptera</taxon>
        <taxon>Polyphaga</taxon>
        <taxon>Cucujiformia</taxon>
        <taxon>Curculionidae</taxon>
        <taxon>Scolytinae</taxon>
        <taxon>Dendroctonus</taxon>
    </lineage>
</organism>
<keyword evidence="3" id="KW-1185">Reference proteome</keyword>